<sequence length="178" mass="19364">MIENQAAQAPRHSAEAGPVLHTIGYEGLALDDLHALLAEERIRVVVDIRWTPISRKPGFSRSGLAETLPAWGVGYESARGLGSPPALRQDLLASGSWEAFALGYGRWLAWQEPTVQELAERVRDGNRMALLCVEADALRCHRSLVAAALLDRVDAVWVDGSRAGWRRMDGLDSGGAAR</sequence>
<evidence type="ECO:0000313" key="2">
    <source>
        <dbReference type="Proteomes" id="UP000503399"/>
    </source>
</evidence>
<evidence type="ECO:0008006" key="3">
    <source>
        <dbReference type="Google" id="ProtNLM"/>
    </source>
</evidence>
<dbReference type="PANTHER" id="PTHR39337:SF1">
    <property type="entry name" value="BLR5642 PROTEIN"/>
    <property type="match status" value="1"/>
</dbReference>
<accession>A0A6F8ZHX0</accession>
<dbReference type="EMBL" id="LR778114">
    <property type="protein sequence ID" value="CAB1129542.1"/>
    <property type="molecule type" value="Genomic_DNA"/>
</dbReference>
<dbReference type="InterPro" id="IPR007438">
    <property type="entry name" value="DUF488"/>
</dbReference>
<dbReference type="AlphaFoldDB" id="A0A6F8ZHX0"/>
<dbReference type="Proteomes" id="UP000503399">
    <property type="component" value="Chromosome"/>
</dbReference>
<dbReference type="PANTHER" id="PTHR39337">
    <property type="entry name" value="BLR5642 PROTEIN"/>
    <property type="match status" value="1"/>
</dbReference>
<evidence type="ECO:0000313" key="1">
    <source>
        <dbReference type="EMBL" id="CAB1129542.1"/>
    </source>
</evidence>
<gene>
    <name evidence="1" type="ORF">R50_2045</name>
</gene>
<keyword evidence="2" id="KW-1185">Reference proteome</keyword>
<reference evidence="1 2" key="1">
    <citation type="submission" date="2020-02" db="EMBL/GenBank/DDBJ databases">
        <authorList>
            <person name="Hogendoorn C."/>
        </authorList>
    </citation>
    <scope>NUCLEOTIDE SEQUENCE [LARGE SCALE GENOMIC DNA]</scope>
    <source>
        <strain evidence="1">R501</strain>
    </source>
</reference>
<dbReference type="KEGG" id="hfv:R50_2045"/>
<dbReference type="Pfam" id="PF04343">
    <property type="entry name" value="DUF488"/>
    <property type="match status" value="1"/>
</dbReference>
<protein>
    <recommendedName>
        <fullName evidence="3">DUF488 domain-containing protein</fullName>
    </recommendedName>
</protein>
<proteinExistence type="predicted"/>
<name>A0A6F8ZHX0_9FIRM</name>
<organism evidence="1 2">
    <name type="scientific">Candidatus Hydrogenisulfobacillus filiaventi</name>
    <dbReference type="NCBI Taxonomy" id="2707344"/>
    <lineage>
        <taxon>Bacteria</taxon>
        <taxon>Bacillati</taxon>
        <taxon>Bacillota</taxon>
        <taxon>Clostridia</taxon>
        <taxon>Eubacteriales</taxon>
        <taxon>Clostridiales Family XVII. Incertae Sedis</taxon>
        <taxon>Candidatus Hydrogenisulfobacillus</taxon>
    </lineage>
</organism>